<dbReference type="InterPro" id="IPR001680">
    <property type="entry name" value="WD40_rpt"/>
</dbReference>
<evidence type="ECO:0000256" key="1">
    <source>
        <dbReference type="ARBA" id="ARBA00022553"/>
    </source>
</evidence>
<evidence type="ECO:0000313" key="7">
    <source>
        <dbReference type="Proteomes" id="UP001381693"/>
    </source>
</evidence>
<feature type="compositionally biased region" description="Basic and acidic residues" evidence="5">
    <location>
        <begin position="611"/>
        <end position="620"/>
    </location>
</feature>
<dbReference type="PRINTS" id="PR00320">
    <property type="entry name" value="GPROTEINBRPT"/>
</dbReference>
<dbReference type="InterPro" id="IPR036322">
    <property type="entry name" value="WD40_repeat_dom_sf"/>
</dbReference>
<feature type="region of interest" description="Disordered" evidence="5">
    <location>
        <begin position="492"/>
        <end position="620"/>
    </location>
</feature>
<evidence type="ECO:0000256" key="2">
    <source>
        <dbReference type="ARBA" id="ARBA00022574"/>
    </source>
</evidence>
<evidence type="ECO:0000313" key="6">
    <source>
        <dbReference type="EMBL" id="KAK7080558.1"/>
    </source>
</evidence>
<dbReference type="PANTHER" id="PTHR14091">
    <property type="entry name" value="PERIODIC TRYPTOPHAN PROTEIN 1"/>
    <property type="match status" value="1"/>
</dbReference>
<feature type="compositionally biased region" description="Basic and acidic residues" evidence="5">
    <location>
        <begin position="552"/>
        <end position="562"/>
    </location>
</feature>
<dbReference type="Pfam" id="PF00400">
    <property type="entry name" value="WD40"/>
    <property type="match status" value="3"/>
</dbReference>
<dbReference type="InterPro" id="IPR019775">
    <property type="entry name" value="WD40_repeat_CS"/>
</dbReference>
<dbReference type="GO" id="GO:0005634">
    <property type="term" value="C:nucleus"/>
    <property type="evidence" value="ECO:0007669"/>
    <property type="project" value="TreeGrafter"/>
</dbReference>
<dbReference type="SUPFAM" id="SSF50978">
    <property type="entry name" value="WD40 repeat-like"/>
    <property type="match status" value="1"/>
</dbReference>
<accession>A0AAN9AAC3</accession>
<reference evidence="6 7" key="1">
    <citation type="submission" date="2023-11" db="EMBL/GenBank/DDBJ databases">
        <title>Halocaridina rubra genome assembly.</title>
        <authorList>
            <person name="Smith C."/>
        </authorList>
    </citation>
    <scope>NUCLEOTIDE SEQUENCE [LARGE SCALE GENOMIC DNA]</scope>
    <source>
        <strain evidence="6">EP-1</strain>
        <tissue evidence="6">Whole</tissue>
    </source>
</reference>
<dbReference type="EMBL" id="JAXCGZ010005866">
    <property type="protein sequence ID" value="KAK7080558.1"/>
    <property type="molecule type" value="Genomic_DNA"/>
</dbReference>
<dbReference type="Gene3D" id="2.130.10.10">
    <property type="entry name" value="YVTN repeat-like/Quinoprotein amine dehydrogenase"/>
    <property type="match status" value="2"/>
</dbReference>
<feature type="repeat" description="WD" evidence="4">
    <location>
        <begin position="394"/>
        <end position="436"/>
    </location>
</feature>
<dbReference type="InterPro" id="IPR020472">
    <property type="entry name" value="WD40_PAC1"/>
</dbReference>
<keyword evidence="3" id="KW-0677">Repeat</keyword>
<sequence>MEEEDKASVDFITCAAWVRRGIAKADPEKVEISKEDLERIIKETGGDIKELEELEAEVVKGLKKSKGEEDAEEMDVEEEEEADGDGEDEAGEERKHVSRKNDDCLSFESRYGMEKYEDEEDEGMEKLLQLGQMALYASSEDDPFITVKDESDNDSEPENHAILPSDNLIAVGHVEGDAAILEVYVYNSDQNCLYVHHDMLLPAVPLCMEWLNYDPCDEELKPANLIAVGSMSPVIEVWDLDLVDCMEPAYRLGKRGKKKKKIPGVGHKDAVLSLAWNRNAEHVLASGSVDQTVILWDLQHGSVAQQLTSFDEKVQSLQWHQKEPHTILTGSCDKMVRLFDCNSSDSFKSCKLDGEVECVIWNTLSDKSHECLACTDQGTVFAIDCRQEKPLWSIKAHSEGCTGIQLSPECPGCLITVSSDKSVKVWDVKSETPSLILEKNPRIGIINCLASCPDLPFVFCLGGDNREDNFKVWDVRSSLKVRSTFCPRVGLPVDDEVEDEDDEESMSLNNQYTVGNRRHPSQKSAGMLNEKERSNIESNNLGTNRNRHPPKKREFTQFRDADSTSVGATGFGGGGSSERKPQRIVFNDHSESTAGSSSGAKPKKFKKKKGGHIDTKKSKC</sequence>
<dbReference type="GO" id="GO:0006364">
    <property type="term" value="P:rRNA processing"/>
    <property type="evidence" value="ECO:0007669"/>
    <property type="project" value="InterPro"/>
</dbReference>
<dbReference type="AlphaFoldDB" id="A0AAN9AAC3"/>
<dbReference type="PROSITE" id="PS00678">
    <property type="entry name" value="WD_REPEATS_1"/>
    <property type="match status" value="2"/>
</dbReference>
<proteinExistence type="predicted"/>
<evidence type="ECO:0000256" key="4">
    <source>
        <dbReference type="PROSITE-ProRule" id="PRU00221"/>
    </source>
</evidence>
<dbReference type="SMART" id="SM00320">
    <property type="entry name" value="WD40"/>
    <property type="match status" value="5"/>
</dbReference>
<feature type="repeat" description="WD" evidence="4">
    <location>
        <begin position="264"/>
        <end position="306"/>
    </location>
</feature>
<protein>
    <submittedName>
        <fullName evidence="6">rRNA-processing protein</fullName>
    </submittedName>
</protein>
<feature type="compositionally biased region" description="Acidic residues" evidence="5">
    <location>
        <begin position="493"/>
        <end position="505"/>
    </location>
</feature>
<feature type="compositionally biased region" description="Acidic residues" evidence="5">
    <location>
        <begin position="69"/>
        <end position="91"/>
    </location>
</feature>
<dbReference type="PROSITE" id="PS50294">
    <property type="entry name" value="WD_REPEATS_REGION"/>
    <property type="match status" value="2"/>
</dbReference>
<gene>
    <name evidence="6" type="primary">PWP1</name>
    <name evidence="6" type="ORF">SK128_010951</name>
</gene>
<keyword evidence="2 4" id="KW-0853">WD repeat</keyword>
<dbReference type="InterPro" id="IPR015943">
    <property type="entry name" value="WD40/YVTN_repeat-like_dom_sf"/>
</dbReference>
<feature type="compositionally biased region" description="Basic residues" evidence="5">
    <location>
        <begin position="601"/>
        <end position="610"/>
    </location>
</feature>
<evidence type="ECO:0000256" key="3">
    <source>
        <dbReference type="ARBA" id="ARBA00022737"/>
    </source>
</evidence>
<keyword evidence="7" id="KW-1185">Reference proteome</keyword>
<feature type="region of interest" description="Disordered" evidence="5">
    <location>
        <begin position="60"/>
        <end position="99"/>
    </location>
</feature>
<dbReference type="PANTHER" id="PTHR14091:SF0">
    <property type="entry name" value="PERIODIC TRYPTOPHAN PROTEIN 1 HOMOLOG"/>
    <property type="match status" value="1"/>
</dbReference>
<dbReference type="PROSITE" id="PS50082">
    <property type="entry name" value="WD_REPEATS_2"/>
    <property type="match status" value="2"/>
</dbReference>
<name>A0AAN9AAC3_HALRR</name>
<feature type="compositionally biased region" description="Basic and acidic residues" evidence="5">
    <location>
        <begin position="577"/>
        <end position="591"/>
    </location>
</feature>
<dbReference type="InterPro" id="IPR044285">
    <property type="entry name" value="PWP1"/>
</dbReference>
<comment type="caution">
    <text evidence="6">The sequence shown here is derived from an EMBL/GenBank/DDBJ whole genome shotgun (WGS) entry which is preliminary data.</text>
</comment>
<organism evidence="6 7">
    <name type="scientific">Halocaridina rubra</name>
    <name type="common">Hawaiian red shrimp</name>
    <dbReference type="NCBI Taxonomy" id="373956"/>
    <lineage>
        <taxon>Eukaryota</taxon>
        <taxon>Metazoa</taxon>
        <taxon>Ecdysozoa</taxon>
        <taxon>Arthropoda</taxon>
        <taxon>Crustacea</taxon>
        <taxon>Multicrustacea</taxon>
        <taxon>Malacostraca</taxon>
        <taxon>Eumalacostraca</taxon>
        <taxon>Eucarida</taxon>
        <taxon>Decapoda</taxon>
        <taxon>Pleocyemata</taxon>
        <taxon>Caridea</taxon>
        <taxon>Atyoidea</taxon>
        <taxon>Atyidae</taxon>
        <taxon>Halocaridina</taxon>
    </lineage>
</organism>
<dbReference type="Proteomes" id="UP001381693">
    <property type="component" value="Unassembled WGS sequence"/>
</dbReference>
<keyword evidence="1" id="KW-0597">Phosphoprotein</keyword>
<evidence type="ECO:0000256" key="5">
    <source>
        <dbReference type="SAM" id="MobiDB-lite"/>
    </source>
</evidence>